<evidence type="ECO:0000313" key="4">
    <source>
        <dbReference type="Proteomes" id="UP000189677"/>
    </source>
</evidence>
<evidence type="ECO:0000313" key="3">
    <source>
        <dbReference type="EMBL" id="AQU67348.1"/>
    </source>
</evidence>
<protein>
    <submittedName>
        <fullName evidence="3">Uncharacterized protein</fullName>
    </submittedName>
</protein>
<evidence type="ECO:0000256" key="2">
    <source>
        <dbReference type="SAM" id="Phobius"/>
    </source>
</evidence>
<keyword evidence="4" id="KW-1185">Reference proteome</keyword>
<proteinExistence type="predicted"/>
<feature type="region of interest" description="Disordered" evidence="1">
    <location>
        <begin position="1"/>
        <end position="59"/>
    </location>
</feature>
<dbReference type="EMBL" id="CP018047">
    <property type="protein sequence ID" value="AQU67348.1"/>
    <property type="molecule type" value="Genomic_DNA"/>
</dbReference>
<accession>A0A1U9QSU8</accession>
<feature type="compositionally biased region" description="Low complexity" evidence="1">
    <location>
        <begin position="191"/>
        <end position="202"/>
    </location>
</feature>
<feature type="compositionally biased region" description="Low complexity" evidence="1">
    <location>
        <begin position="34"/>
        <end position="43"/>
    </location>
</feature>
<sequence length="237" mass="24186">MAEISHTREAGIPHTREFDAFPGFPEPEAHVPVGPSAPSATGRAARRRRLADWKKQRRRAVVASTVALVGGGLTLAFMPSSRPSVAQAHASTPDPSRAPTLPSVGGADSTTEKQRPHTGDIGTSDSGTRPSDSANAPGSATATTAVDAPAKRKTSPQTTTGDARPTAEAQPESPSTAAPAVPDAPPPPAAEQPTAQPNQPTSPAQPPPPPPPTAEPPEDDSSELCVLVICLGLNGNK</sequence>
<feature type="transmembrane region" description="Helical" evidence="2">
    <location>
        <begin position="60"/>
        <end position="78"/>
    </location>
</feature>
<organism evidence="3 4">
    <name type="scientific">Streptomyces niveus</name>
    <name type="common">Streptomyces spheroides</name>
    <dbReference type="NCBI Taxonomy" id="193462"/>
    <lineage>
        <taxon>Bacteria</taxon>
        <taxon>Bacillati</taxon>
        <taxon>Actinomycetota</taxon>
        <taxon>Actinomycetes</taxon>
        <taxon>Kitasatosporales</taxon>
        <taxon>Streptomycetaceae</taxon>
        <taxon>Streptomyces</taxon>
    </lineage>
</organism>
<evidence type="ECO:0000256" key="1">
    <source>
        <dbReference type="SAM" id="MobiDB-lite"/>
    </source>
</evidence>
<dbReference type="KEGG" id="snw:BBN63_14935"/>
<dbReference type="Proteomes" id="UP000189677">
    <property type="component" value="Chromosome"/>
</dbReference>
<dbReference type="OrthoDB" id="3855728at2"/>
<feature type="compositionally biased region" description="Basic residues" evidence="1">
    <location>
        <begin position="44"/>
        <end position="59"/>
    </location>
</feature>
<feature type="compositionally biased region" description="Basic and acidic residues" evidence="1">
    <location>
        <begin position="1"/>
        <end position="19"/>
    </location>
</feature>
<feature type="compositionally biased region" description="Polar residues" evidence="1">
    <location>
        <begin position="81"/>
        <end position="94"/>
    </location>
</feature>
<feature type="compositionally biased region" description="Polar residues" evidence="1">
    <location>
        <begin position="121"/>
        <end position="144"/>
    </location>
</feature>
<gene>
    <name evidence="3" type="ORF">BBN63_14935</name>
</gene>
<feature type="region of interest" description="Disordered" evidence="1">
    <location>
        <begin position="81"/>
        <end position="223"/>
    </location>
</feature>
<name>A0A1U9QSU8_STRNV</name>
<keyword evidence="2" id="KW-1133">Transmembrane helix</keyword>
<reference evidence="3 4" key="1">
    <citation type="submission" date="2016-11" db="EMBL/GenBank/DDBJ databases">
        <title>Complete genome sequence of Streptomyces niveus SCSIO 3406.</title>
        <authorList>
            <person name="Zhu Q."/>
            <person name="Cheng W."/>
            <person name="Song Y."/>
            <person name="Li Q."/>
            <person name="Ju J."/>
        </authorList>
    </citation>
    <scope>NUCLEOTIDE SEQUENCE [LARGE SCALE GENOMIC DNA]</scope>
    <source>
        <strain evidence="3 4">SCSIO 3406</strain>
    </source>
</reference>
<feature type="compositionally biased region" description="Pro residues" evidence="1">
    <location>
        <begin position="203"/>
        <end position="215"/>
    </location>
</feature>
<keyword evidence="2" id="KW-0472">Membrane</keyword>
<dbReference type="AlphaFoldDB" id="A0A1U9QSU8"/>
<keyword evidence="2" id="KW-0812">Transmembrane</keyword>